<feature type="domain" description="Soluble ligand binding" evidence="4">
    <location>
        <begin position="272"/>
        <end position="318"/>
    </location>
</feature>
<dbReference type="Gene3D" id="3.30.1950.10">
    <property type="entry name" value="wza like domain"/>
    <property type="match status" value="1"/>
</dbReference>
<feature type="region of interest" description="Disordered" evidence="2">
    <location>
        <begin position="510"/>
        <end position="535"/>
    </location>
</feature>
<name>A0A2N8KWD0_9BURK</name>
<sequence>MDKSVTSHDSCSVNSQPSGRLESRNADTGAPLDGQRMHLFEQAMTFSESQDKHNTKTDRRDRLPNTGLASGCSSGFKHGVIVAAVAQSALFGALSAQAQAQTQAQSQTAEGAPIRLQGQASNAPINTDQDKPAGSPDFRLFAKPAEVYVPSEFERYVQRNVGVEPLIRRFGSELMELGHSTNGLQEASTQIPQDYVINVGDEVLVTLWGSVEADLRLNVDRSGRITLPRVGPAMVAGLRYADLAAAIDQRVSQVFKNYKLSTSLGKLRSIRIYVTGFTKRPGAYTVSSLSTLVNALMQAGGPTAAGSFRQIELRRSGKTISSFDFYDLLIKGDKSADRPLQADDVIHIGAVGPQVALVGSVNKPAIFELKSQDTLEDVLAMAGGFTAVADRSRFTVEHLDTRNDTRISELSLPQQAKLKPRDGDVLRAFSAVDASLPQHKQSKRVKIEGEVQRPGEFILPANSSLADAIRAAGGLTPDAYVFGTEFSRESTRLSQQENYERALRDMETEFARSTSSQRTANSEEASAQAAKTQGTNQLIQRLRSIKPTGRIVLQLNPSSKTLPDLAVEDGDRLLIPAIPKTIGVFGSVFNGGSYLFSDGSSINDFLKLAGGPTRGADTNSIFVLRANGSVVSARQKSGWLLAGGALDGITALPGDTVFVPEEMNKTTFMQEAKDWTQILYQFGLGAAALKTIKN</sequence>
<evidence type="ECO:0000313" key="5">
    <source>
        <dbReference type="EMBL" id="PND37768.1"/>
    </source>
</evidence>
<dbReference type="PANTHER" id="PTHR33619:SF3">
    <property type="entry name" value="POLYSACCHARIDE EXPORT PROTEIN GFCE-RELATED"/>
    <property type="match status" value="1"/>
</dbReference>
<feature type="compositionally biased region" description="Basic and acidic residues" evidence="2">
    <location>
        <begin position="49"/>
        <end position="63"/>
    </location>
</feature>
<gene>
    <name evidence="5" type="ORF">C1O66_09680</name>
</gene>
<organism evidence="5 6">
    <name type="scientific">Kinneretia aquatilis</name>
    <dbReference type="NCBI Taxonomy" id="2070761"/>
    <lineage>
        <taxon>Bacteria</taxon>
        <taxon>Pseudomonadati</taxon>
        <taxon>Pseudomonadota</taxon>
        <taxon>Betaproteobacteria</taxon>
        <taxon>Burkholderiales</taxon>
        <taxon>Sphaerotilaceae</taxon>
        <taxon>Roseateles</taxon>
    </lineage>
</organism>
<dbReference type="AlphaFoldDB" id="A0A2N8KWD0"/>
<feature type="domain" description="Soluble ligand binding" evidence="4">
    <location>
        <begin position="583"/>
        <end position="630"/>
    </location>
</feature>
<dbReference type="Gene3D" id="3.10.560.10">
    <property type="entry name" value="Outer membrane lipoprotein wza domain like"/>
    <property type="match status" value="4"/>
</dbReference>
<dbReference type="PANTHER" id="PTHR33619">
    <property type="entry name" value="POLYSACCHARIDE EXPORT PROTEIN GFCE-RELATED"/>
    <property type="match status" value="1"/>
</dbReference>
<proteinExistence type="predicted"/>
<feature type="compositionally biased region" description="Polar residues" evidence="2">
    <location>
        <begin position="511"/>
        <end position="535"/>
    </location>
</feature>
<protein>
    <submittedName>
        <fullName evidence="5">Sugar ABC transporter substrate-binding protein</fullName>
    </submittedName>
</protein>
<reference evidence="5 6" key="1">
    <citation type="submission" date="2018-01" db="EMBL/GenBank/DDBJ databases">
        <title>Draft genome sequence of Paucibacter aquatile CR182 isolated from freshwater of the Nakdong River.</title>
        <authorList>
            <person name="Choi A."/>
            <person name="Chung E.J."/>
        </authorList>
    </citation>
    <scope>NUCLEOTIDE SEQUENCE [LARGE SCALE GENOMIC DNA]</scope>
    <source>
        <strain evidence="5 6">CR182</strain>
    </source>
</reference>
<feature type="domain" description="Soluble ligand binding" evidence="4">
    <location>
        <begin position="355"/>
        <end position="401"/>
    </location>
</feature>
<dbReference type="Proteomes" id="UP000235916">
    <property type="component" value="Unassembled WGS sequence"/>
</dbReference>
<feature type="region of interest" description="Disordered" evidence="2">
    <location>
        <begin position="46"/>
        <end position="66"/>
    </location>
</feature>
<accession>A0A2N8KWD0</accession>
<feature type="compositionally biased region" description="Polar residues" evidence="2">
    <location>
        <begin position="7"/>
        <end position="18"/>
    </location>
</feature>
<dbReference type="GO" id="GO:0015159">
    <property type="term" value="F:polysaccharide transmembrane transporter activity"/>
    <property type="evidence" value="ECO:0007669"/>
    <property type="project" value="InterPro"/>
</dbReference>
<comment type="caution">
    <text evidence="5">The sequence shown here is derived from an EMBL/GenBank/DDBJ whole genome shotgun (WGS) entry which is preliminary data.</text>
</comment>
<evidence type="ECO:0000259" key="4">
    <source>
        <dbReference type="Pfam" id="PF10531"/>
    </source>
</evidence>
<dbReference type="Pfam" id="PF02563">
    <property type="entry name" value="Poly_export"/>
    <property type="match status" value="1"/>
</dbReference>
<dbReference type="InterPro" id="IPR049712">
    <property type="entry name" value="Poly_export"/>
</dbReference>
<evidence type="ECO:0000256" key="1">
    <source>
        <dbReference type="ARBA" id="ARBA00022729"/>
    </source>
</evidence>
<feature type="domain" description="Soluble ligand binding" evidence="4">
    <location>
        <begin position="445"/>
        <end position="480"/>
    </location>
</feature>
<dbReference type="InterPro" id="IPR003715">
    <property type="entry name" value="Poly_export_N"/>
</dbReference>
<dbReference type="Pfam" id="PF10531">
    <property type="entry name" value="SLBB"/>
    <property type="match status" value="4"/>
</dbReference>
<evidence type="ECO:0000256" key="2">
    <source>
        <dbReference type="SAM" id="MobiDB-lite"/>
    </source>
</evidence>
<dbReference type="OrthoDB" id="9815244at2"/>
<feature type="domain" description="Polysaccharide export protein N-terminal" evidence="3">
    <location>
        <begin position="191"/>
        <end position="263"/>
    </location>
</feature>
<feature type="region of interest" description="Disordered" evidence="2">
    <location>
        <begin position="1"/>
        <end position="32"/>
    </location>
</feature>
<evidence type="ECO:0000259" key="3">
    <source>
        <dbReference type="Pfam" id="PF02563"/>
    </source>
</evidence>
<evidence type="ECO:0000313" key="6">
    <source>
        <dbReference type="Proteomes" id="UP000235916"/>
    </source>
</evidence>
<dbReference type="InterPro" id="IPR019554">
    <property type="entry name" value="Soluble_ligand-bd"/>
</dbReference>
<keyword evidence="1" id="KW-0732">Signal</keyword>
<dbReference type="EMBL" id="POSP01000003">
    <property type="protein sequence ID" value="PND37768.1"/>
    <property type="molecule type" value="Genomic_DNA"/>
</dbReference>
<keyword evidence="6" id="KW-1185">Reference proteome</keyword>